<keyword evidence="3" id="KW-1185">Reference proteome</keyword>
<dbReference type="PANTHER" id="PTHR23011">
    <property type="entry name" value="CYCLIC NUCLEOTIDE-BINDING DOMAIN CONTAINING PROTEIN"/>
    <property type="match status" value="1"/>
</dbReference>
<dbReference type="InterPro" id="IPR014710">
    <property type="entry name" value="RmlC-like_jellyroll"/>
</dbReference>
<feature type="domain" description="Cyclic nucleotide-binding" evidence="1">
    <location>
        <begin position="317"/>
        <end position="391"/>
    </location>
</feature>
<comment type="caution">
    <text evidence="2">The sequence shown here is derived from an EMBL/GenBank/DDBJ whole genome shotgun (WGS) entry which is preliminary data.</text>
</comment>
<name>A0A498NE26_LABRO</name>
<accession>A0A498NE26</accession>
<protein>
    <submittedName>
        <fullName evidence="2">Cyclic nucleotide-binding domain-containing 1-like protein</fullName>
    </submittedName>
</protein>
<feature type="domain" description="Cyclic nucleotide-binding" evidence="1">
    <location>
        <begin position="183"/>
        <end position="253"/>
    </location>
</feature>
<dbReference type="PANTHER" id="PTHR23011:SF32">
    <property type="entry name" value="CYCLIC NUCLEOTIDE-BINDING DOMAIN-CONTAINING PROTEIN 1"/>
    <property type="match status" value="1"/>
</dbReference>
<dbReference type="InterPro" id="IPR018490">
    <property type="entry name" value="cNMP-bd_dom_sf"/>
</dbReference>
<dbReference type="EMBL" id="QBIY01011927">
    <property type="protein sequence ID" value="RXN27937.1"/>
    <property type="molecule type" value="Genomic_DNA"/>
</dbReference>
<gene>
    <name evidence="2" type="ORF">ROHU_019678</name>
</gene>
<dbReference type="SUPFAM" id="SSF51206">
    <property type="entry name" value="cAMP-binding domain-like"/>
    <property type="match status" value="2"/>
</dbReference>
<dbReference type="CDD" id="cd00038">
    <property type="entry name" value="CAP_ED"/>
    <property type="match status" value="1"/>
</dbReference>
<evidence type="ECO:0000259" key="1">
    <source>
        <dbReference type="PROSITE" id="PS50042"/>
    </source>
</evidence>
<organism evidence="2 3">
    <name type="scientific">Labeo rohita</name>
    <name type="common">Indian major carp</name>
    <name type="synonym">Cyprinus rohita</name>
    <dbReference type="NCBI Taxonomy" id="84645"/>
    <lineage>
        <taxon>Eukaryota</taxon>
        <taxon>Metazoa</taxon>
        <taxon>Chordata</taxon>
        <taxon>Craniata</taxon>
        <taxon>Vertebrata</taxon>
        <taxon>Euteleostomi</taxon>
        <taxon>Actinopterygii</taxon>
        <taxon>Neopterygii</taxon>
        <taxon>Teleostei</taxon>
        <taxon>Ostariophysi</taxon>
        <taxon>Cypriniformes</taxon>
        <taxon>Cyprinidae</taxon>
        <taxon>Labeoninae</taxon>
        <taxon>Labeonini</taxon>
        <taxon>Labeo</taxon>
    </lineage>
</organism>
<dbReference type="Gene3D" id="2.60.120.10">
    <property type="entry name" value="Jelly Rolls"/>
    <property type="match status" value="2"/>
</dbReference>
<evidence type="ECO:0000313" key="2">
    <source>
        <dbReference type="EMBL" id="RXN27937.1"/>
    </source>
</evidence>
<dbReference type="Proteomes" id="UP000290572">
    <property type="component" value="Unassembled WGS sequence"/>
</dbReference>
<dbReference type="AlphaFoldDB" id="A0A498NE26"/>
<reference evidence="2 3" key="1">
    <citation type="submission" date="2018-03" db="EMBL/GenBank/DDBJ databases">
        <title>Draft genome sequence of Rohu Carp (Labeo rohita).</title>
        <authorList>
            <person name="Das P."/>
            <person name="Kushwaha B."/>
            <person name="Joshi C.G."/>
            <person name="Kumar D."/>
            <person name="Nagpure N.S."/>
            <person name="Sahoo L."/>
            <person name="Das S.P."/>
            <person name="Bit A."/>
            <person name="Patnaik S."/>
            <person name="Meher P.K."/>
            <person name="Jayasankar P."/>
            <person name="Koringa P.G."/>
            <person name="Patel N.V."/>
            <person name="Hinsu A.T."/>
            <person name="Kumar R."/>
            <person name="Pandey M."/>
            <person name="Agarwal S."/>
            <person name="Srivastava S."/>
            <person name="Singh M."/>
            <person name="Iquebal M.A."/>
            <person name="Jaiswal S."/>
            <person name="Angadi U.B."/>
            <person name="Kumar N."/>
            <person name="Raza M."/>
            <person name="Shah T.M."/>
            <person name="Rai A."/>
            <person name="Jena J.K."/>
        </authorList>
    </citation>
    <scope>NUCLEOTIDE SEQUENCE [LARGE SCALE GENOMIC DNA]</scope>
    <source>
        <strain evidence="2">DASCIFA01</strain>
        <tissue evidence="2">Testis</tissue>
    </source>
</reference>
<proteinExistence type="predicted"/>
<dbReference type="PROSITE" id="PS50042">
    <property type="entry name" value="CNMP_BINDING_3"/>
    <property type="match status" value="2"/>
</dbReference>
<evidence type="ECO:0000313" key="3">
    <source>
        <dbReference type="Proteomes" id="UP000290572"/>
    </source>
</evidence>
<sequence length="482" mass="54113">MSRYRHSVEQRLTDFDYTQLTQLTQLNESISSEKAHKKFMKLYQEIFLRPQTFLPRIQLKTSIQPPVKLRAYESVQEVSRHQPHGKLAQESVMNHVIKALKKFPIERSQSEHHTIYKLLKGVHSLTSQLGSQELKQISTVTTIETWDRGQIKAAIRCNSQFLAYLHNGVKRFDPKQLNLFGHNGFYLVLKGSVKPFNHETLKEDQTVSTISAGGSFGSCEAVNAVDGGAVIQCVMTLETCEILKISHSGYEKLKKDLLAQDHEVKVSLIQGCQLYLHWPKLSINHLVGGMQLKTFPANQGVSNDCCSNWVCSSHFTNVLVKEGKICPFVAFIGRGECNILQDVGLLKPVDKKGCRIRFVMVGKLGPKQSFGEVSILLNQPSPCTVITATEVHGGIIQPECLKGLDSVTTSLILQIAQPVCGKLSEEEVMKEFLTQERMKKWEHEKRKILSDALFYNGVHPGRGKWTFNRGPRGGTGKSKTSI</sequence>
<dbReference type="InterPro" id="IPR000595">
    <property type="entry name" value="cNMP-bd_dom"/>
</dbReference>